<accession>A0A1I7X9S6</accession>
<dbReference type="PROSITE" id="PS00107">
    <property type="entry name" value="PROTEIN_KINASE_ATP"/>
    <property type="match status" value="1"/>
</dbReference>
<dbReference type="InterPro" id="IPR011009">
    <property type="entry name" value="Kinase-like_dom_sf"/>
</dbReference>
<protein>
    <submittedName>
        <fullName evidence="4">Protein kinase domain-containing protein</fullName>
    </submittedName>
</protein>
<keyword evidence="1" id="KW-0547">Nucleotide-binding</keyword>
<evidence type="ECO:0000313" key="3">
    <source>
        <dbReference type="Proteomes" id="UP000095283"/>
    </source>
</evidence>
<dbReference type="AlphaFoldDB" id="A0A1I7X9S6"/>
<keyword evidence="3" id="KW-1185">Reference proteome</keyword>
<dbReference type="SUPFAM" id="SSF56112">
    <property type="entry name" value="Protein kinase-like (PK-like)"/>
    <property type="match status" value="1"/>
</dbReference>
<keyword evidence="1" id="KW-0067">ATP-binding</keyword>
<evidence type="ECO:0000256" key="1">
    <source>
        <dbReference type="PROSITE-ProRule" id="PRU10141"/>
    </source>
</evidence>
<feature type="binding site" evidence="1">
    <location>
        <position position="337"/>
    </location>
    <ligand>
        <name>ATP</name>
        <dbReference type="ChEBI" id="CHEBI:30616"/>
    </ligand>
</feature>
<dbReference type="InterPro" id="IPR017441">
    <property type="entry name" value="Protein_kinase_ATP_BS"/>
</dbReference>
<evidence type="ECO:0000259" key="2">
    <source>
        <dbReference type="PROSITE" id="PS50011"/>
    </source>
</evidence>
<dbReference type="GO" id="GO:0005524">
    <property type="term" value="F:ATP binding"/>
    <property type="evidence" value="ECO:0007669"/>
    <property type="project" value="UniProtKB-UniRule"/>
</dbReference>
<dbReference type="Proteomes" id="UP000095283">
    <property type="component" value="Unplaced"/>
</dbReference>
<dbReference type="InterPro" id="IPR000719">
    <property type="entry name" value="Prot_kinase_dom"/>
</dbReference>
<evidence type="ECO:0000313" key="4">
    <source>
        <dbReference type="WBParaSite" id="Hba_14432"/>
    </source>
</evidence>
<dbReference type="Gene3D" id="3.30.200.20">
    <property type="entry name" value="Phosphorylase Kinase, domain 1"/>
    <property type="match status" value="1"/>
</dbReference>
<dbReference type="PROSITE" id="PS50011">
    <property type="entry name" value="PROTEIN_KINASE_DOM"/>
    <property type="match status" value="1"/>
</dbReference>
<reference evidence="4" key="1">
    <citation type="submission" date="2016-11" db="UniProtKB">
        <authorList>
            <consortium name="WormBaseParasite"/>
        </authorList>
    </citation>
    <scope>IDENTIFICATION</scope>
</reference>
<organism evidence="3 4">
    <name type="scientific">Heterorhabditis bacteriophora</name>
    <name type="common">Entomopathogenic nematode worm</name>
    <dbReference type="NCBI Taxonomy" id="37862"/>
    <lineage>
        <taxon>Eukaryota</taxon>
        <taxon>Metazoa</taxon>
        <taxon>Ecdysozoa</taxon>
        <taxon>Nematoda</taxon>
        <taxon>Chromadorea</taxon>
        <taxon>Rhabditida</taxon>
        <taxon>Rhabditina</taxon>
        <taxon>Rhabditomorpha</taxon>
        <taxon>Strongyloidea</taxon>
        <taxon>Heterorhabditidae</taxon>
        <taxon>Heterorhabditis</taxon>
    </lineage>
</organism>
<dbReference type="WBParaSite" id="Hba_14432">
    <property type="protein sequence ID" value="Hba_14432"/>
    <property type="gene ID" value="Hba_14432"/>
</dbReference>
<dbReference type="GO" id="GO:0004672">
    <property type="term" value="F:protein kinase activity"/>
    <property type="evidence" value="ECO:0007669"/>
    <property type="project" value="InterPro"/>
</dbReference>
<name>A0A1I7X9S6_HETBA</name>
<sequence length="377" mass="42045">MLGIAVIFGDLCLVDNMGCPRPFDRMPSDSYHIGTIVLIEEHSLCTPSRRTVTQHGVAHYAHFAEYPKTTKEKTRQGNKGKGDVMLGFCTRSIQNPLLASSSIFLHYPNCLTVSLDGLLFLALTIEASSSLKRTCHSYNSATYVFVFVLSRALPRGVIMVQVDMPMLPFAALFDSRPIAALFLDHERRFSLRSNSLVALAYLCSPLFTRFLAAHMVHIGLAPCQAPPIRSAFVCCILFRPPASGCLRRTAATKELFTVLSQRQSNRFLFLFLSMFRSRLRKMAIGGFGNGNTEKPGLAWDYSHFKRQYKLGAELGRGGFGTVYCGFRMADNMTVACKYVARTNVTEWACVSLVSFLYIQGVLVFTVSVVYARDRHPP</sequence>
<proteinExistence type="predicted"/>
<feature type="domain" description="Protein kinase" evidence="2">
    <location>
        <begin position="308"/>
        <end position="377"/>
    </location>
</feature>